<dbReference type="PANTHER" id="PTHR42085:SF1">
    <property type="entry name" value="F-BOX DOMAIN-CONTAINING PROTEIN"/>
    <property type="match status" value="1"/>
</dbReference>
<evidence type="ECO:0008006" key="4">
    <source>
        <dbReference type="Google" id="ProtNLM"/>
    </source>
</evidence>
<gene>
    <name evidence="2" type="ORF">CT0861_04202</name>
</gene>
<dbReference type="Proteomes" id="UP000076552">
    <property type="component" value="Unassembled WGS sequence"/>
</dbReference>
<feature type="region of interest" description="Disordered" evidence="1">
    <location>
        <begin position="16"/>
        <end position="47"/>
    </location>
</feature>
<organism evidence="2 3">
    <name type="scientific">Colletotrichum tofieldiae</name>
    <dbReference type="NCBI Taxonomy" id="708197"/>
    <lineage>
        <taxon>Eukaryota</taxon>
        <taxon>Fungi</taxon>
        <taxon>Dikarya</taxon>
        <taxon>Ascomycota</taxon>
        <taxon>Pezizomycotina</taxon>
        <taxon>Sordariomycetes</taxon>
        <taxon>Hypocreomycetidae</taxon>
        <taxon>Glomerellales</taxon>
        <taxon>Glomerellaceae</taxon>
        <taxon>Colletotrichum</taxon>
        <taxon>Colletotrichum spaethianum species complex</taxon>
    </lineage>
</organism>
<name>A0A166QBR3_9PEZI</name>
<evidence type="ECO:0000313" key="3">
    <source>
        <dbReference type="Proteomes" id="UP000076552"/>
    </source>
</evidence>
<evidence type="ECO:0000313" key="2">
    <source>
        <dbReference type="EMBL" id="KZL67741.1"/>
    </source>
</evidence>
<protein>
    <recommendedName>
        <fullName evidence="4">F-box domain-containing protein</fullName>
    </recommendedName>
</protein>
<dbReference type="EMBL" id="LFIV01000139">
    <property type="protein sequence ID" value="KZL67741.1"/>
    <property type="molecule type" value="Genomic_DNA"/>
</dbReference>
<dbReference type="InterPro" id="IPR038883">
    <property type="entry name" value="AN11006-like"/>
</dbReference>
<accession>A0A166QBR3</accession>
<dbReference type="PANTHER" id="PTHR42085">
    <property type="entry name" value="F-BOX DOMAIN-CONTAINING PROTEIN"/>
    <property type="match status" value="1"/>
</dbReference>
<keyword evidence="3" id="KW-1185">Reference proteome</keyword>
<comment type="caution">
    <text evidence="2">The sequence shown here is derived from an EMBL/GenBank/DDBJ whole genome shotgun (WGS) entry which is preliminary data.</text>
</comment>
<dbReference type="AlphaFoldDB" id="A0A166QBR3"/>
<reference evidence="2 3" key="1">
    <citation type="submission" date="2015-06" db="EMBL/GenBank/DDBJ databases">
        <title>Survival trade-offs in plant roots during colonization by closely related pathogenic and mutualistic fungi.</title>
        <authorList>
            <person name="Hacquard S."/>
            <person name="Kracher B."/>
            <person name="Hiruma K."/>
            <person name="Weinman A."/>
            <person name="Muench P."/>
            <person name="Garrido Oter R."/>
            <person name="Ver Loren van Themaat E."/>
            <person name="Dallerey J.-F."/>
            <person name="Damm U."/>
            <person name="Henrissat B."/>
            <person name="Lespinet O."/>
            <person name="Thon M."/>
            <person name="Kemen E."/>
            <person name="McHardy A.C."/>
            <person name="Schulze-Lefert P."/>
            <person name="O'Connell R.J."/>
        </authorList>
    </citation>
    <scope>NUCLEOTIDE SEQUENCE [LARGE SCALE GENOMIC DNA]</scope>
    <source>
        <strain evidence="2 3">0861</strain>
    </source>
</reference>
<evidence type="ECO:0000256" key="1">
    <source>
        <dbReference type="SAM" id="MobiDB-lite"/>
    </source>
</evidence>
<proteinExistence type="predicted"/>
<sequence>MDIHAHGHRCASNEVICPSNQGRSASKPELHAPLTTPSRQPAPGPDPQHLTFLDLPYELRLDIYELLLLTPDPIVVSSHRHQLRVKVEPPEHQIAYLRAPRPRPRVVTLTYISPHVEILQTCKQINHEATTVLYRKNEFIVGLKLRRREEAPLEPTDLAGFFLYTLRPSTLLQLSAINFRGACHCDQWLALPAGAGYFTTGSELGSMCPNGRDYLQMACLVISKTLWSLEKGTRSSALP</sequence>